<evidence type="ECO:0000313" key="5">
    <source>
        <dbReference type="EMBL" id="KIO77536.1"/>
    </source>
</evidence>
<comment type="caution">
    <text evidence="5">The sequence shown here is derived from an EMBL/GenBank/DDBJ whole genome shotgun (WGS) entry which is preliminary data.</text>
</comment>
<proteinExistence type="inferred from homology"/>
<organism evidence="5 6">
    <name type="scientific">Pedobacter lusitanus</name>
    <dbReference type="NCBI Taxonomy" id="1503925"/>
    <lineage>
        <taxon>Bacteria</taxon>
        <taxon>Pseudomonadati</taxon>
        <taxon>Bacteroidota</taxon>
        <taxon>Sphingobacteriia</taxon>
        <taxon>Sphingobacteriales</taxon>
        <taxon>Sphingobacteriaceae</taxon>
        <taxon>Pedobacter</taxon>
    </lineage>
</organism>
<keyword evidence="6" id="KW-1185">Reference proteome</keyword>
<dbReference type="EC" id="3.1.3.48" evidence="2"/>
<evidence type="ECO:0000313" key="6">
    <source>
        <dbReference type="Proteomes" id="UP000032049"/>
    </source>
</evidence>
<dbReference type="Pfam" id="PF19567">
    <property type="entry name" value="CpsB_CapC"/>
    <property type="match status" value="1"/>
</dbReference>
<gene>
    <name evidence="5" type="ORF">TH53_08870</name>
</gene>
<comment type="similarity">
    <text evidence="1">Belongs to the metallo-dependent hydrolases superfamily. CpsB/CapC family.</text>
</comment>
<name>A0A0D0GST2_9SPHI</name>
<dbReference type="SUPFAM" id="SSF89550">
    <property type="entry name" value="PHP domain-like"/>
    <property type="match status" value="1"/>
</dbReference>
<dbReference type="InterPro" id="IPR016195">
    <property type="entry name" value="Pol/histidinol_Pase-like"/>
</dbReference>
<evidence type="ECO:0000256" key="2">
    <source>
        <dbReference type="ARBA" id="ARBA00013064"/>
    </source>
</evidence>
<comment type="catalytic activity">
    <reaction evidence="4">
        <text>O-phospho-L-tyrosyl-[protein] + H2O = L-tyrosyl-[protein] + phosphate</text>
        <dbReference type="Rhea" id="RHEA:10684"/>
        <dbReference type="Rhea" id="RHEA-COMP:10136"/>
        <dbReference type="Rhea" id="RHEA-COMP:20101"/>
        <dbReference type="ChEBI" id="CHEBI:15377"/>
        <dbReference type="ChEBI" id="CHEBI:43474"/>
        <dbReference type="ChEBI" id="CHEBI:46858"/>
        <dbReference type="ChEBI" id="CHEBI:61978"/>
        <dbReference type="EC" id="3.1.3.48"/>
    </reaction>
</comment>
<dbReference type="Gene3D" id="3.20.20.140">
    <property type="entry name" value="Metal-dependent hydrolases"/>
    <property type="match status" value="1"/>
</dbReference>
<reference evidence="5 6" key="1">
    <citation type="submission" date="2015-01" db="EMBL/GenBank/DDBJ databases">
        <title>Draft genome sequence of Pedobacter sp. NL19 isolated from sludge of an effluent treatment pond in an abandoned uranium mine.</title>
        <authorList>
            <person name="Santos T."/>
            <person name="Caetano T."/>
            <person name="Covas C."/>
            <person name="Cruz A."/>
            <person name="Mendo S."/>
        </authorList>
    </citation>
    <scope>NUCLEOTIDE SEQUENCE [LARGE SCALE GENOMIC DNA]</scope>
    <source>
        <strain evidence="5 6">NL19</strain>
    </source>
</reference>
<dbReference type="InterPro" id="IPR016667">
    <property type="entry name" value="Caps_polysacc_synth_CpsB/CapC"/>
</dbReference>
<sequence>MFTFFKKKNRVEDIEWLGIDVHSHLLPGIDDGAPDLVQSLDLIRGLNNLGFSKFLCTPHIFAELYPNNPDTIKTALLEVKAGLQGAGLDVVLDAAAEYMVDENFRVADDLLCLPGKYVLIEMSYLSETPGIEQVIFDLKIRGYHVILAHPERYSFNHADPLRFSRYKEIGVLFQLNLLSVCGYYGKEVKQIAEYLLENELYDLAATDLHHNRHLRALSTAVTSGFLHKRLGNYGFKNKELFS</sequence>
<evidence type="ECO:0000256" key="3">
    <source>
        <dbReference type="ARBA" id="ARBA00022801"/>
    </source>
</evidence>
<dbReference type="EMBL" id="JXRA01000033">
    <property type="protein sequence ID" value="KIO77536.1"/>
    <property type="molecule type" value="Genomic_DNA"/>
</dbReference>
<accession>A0A0D0GST2</accession>
<evidence type="ECO:0000256" key="1">
    <source>
        <dbReference type="ARBA" id="ARBA00005750"/>
    </source>
</evidence>
<dbReference type="OrthoDB" id="9788539at2"/>
<dbReference type="PANTHER" id="PTHR39181:SF1">
    <property type="entry name" value="TYROSINE-PROTEIN PHOSPHATASE YWQE"/>
    <property type="match status" value="1"/>
</dbReference>
<dbReference type="RefSeq" id="WP_041880833.1">
    <property type="nucleotide sequence ID" value="NZ_CP157278.1"/>
</dbReference>
<keyword evidence="3" id="KW-0378">Hydrolase</keyword>
<dbReference type="PIRSF" id="PIRSF016557">
    <property type="entry name" value="Caps_synth_CpsB"/>
    <property type="match status" value="1"/>
</dbReference>
<dbReference type="AlphaFoldDB" id="A0A0D0GST2"/>
<protein>
    <recommendedName>
        <fullName evidence="2">protein-tyrosine-phosphatase</fullName>
        <ecNumber evidence="2">3.1.3.48</ecNumber>
    </recommendedName>
</protein>
<dbReference type="PANTHER" id="PTHR39181">
    <property type="entry name" value="TYROSINE-PROTEIN PHOSPHATASE YWQE"/>
    <property type="match status" value="1"/>
</dbReference>
<dbReference type="GO" id="GO:0004725">
    <property type="term" value="F:protein tyrosine phosphatase activity"/>
    <property type="evidence" value="ECO:0007669"/>
    <property type="project" value="UniProtKB-EC"/>
</dbReference>
<evidence type="ECO:0000256" key="4">
    <source>
        <dbReference type="ARBA" id="ARBA00051722"/>
    </source>
</evidence>
<dbReference type="Proteomes" id="UP000032049">
    <property type="component" value="Unassembled WGS sequence"/>
</dbReference>
<dbReference type="STRING" id="1503925.TH53_08870"/>
<dbReference type="GO" id="GO:0030145">
    <property type="term" value="F:manganese ion binding"/>
    <property type="evidence" value="ECO:0007669"/>
    <property type="project" value="InterPro"/>
</dbReference>